<organism evidence="1">
    <name type="scientific">Oryza meridionalis</name>
    <dbReference type="NCBI Taxonomy" id="40149"/>
    <lineage>
        <taxon>Eukaryota</taxon>
        <taxon>Viridiplantae</taxon>
        <taxon>Streptophyta</taxon>
        <taxon>Embryophyta</taxon>
        <taxon>Tracheophyta</taxon>
        <taxon>Spermatophyta</taxon>
        <taxon>Magnoliopsida</taxon>
        <taxon>Liliopsida</taxon>
        <taxon>Poales</taxon>
        <taxon>Poaceae</taxon>
        <taxon>BOP clade</taxon>
        <taxon>Oryzoideae</taxon>
        <taxon>Oryzeae</taxon>
        <taxon>Oryzinae</taxon>
        <taxon>Oryza</taxon>
    </lineage>
</organism>
<name>A0A0E0D6R2_9ORYZ</name>
<evidence type="ECO:0000313" key="2">
    <source>
        <dbReference type="Proteomes" id="UP000008021"/>
    </source>
</evidence>
<dbReference type="Proteomes" id="UP000008021">
    <property type="component" value="Chromosome 3"/>
</dbReference>
<proteinExistence type="predicted"/>
<evidence type="ECO:0000313" key="1">
    <source>
        <dbReference type="EnsemblPlants" id="OMERI03G31160.1"/>
    </source>
</evidence>
<reference evidence="1" key="2">
    <citation type="submission" date="2018-05" db="EMBL/GenBank/DDBJ databases">
        <title>OmerRS3 (Oryza meridionalis Reference Sequence Version 3).</title>
        <authorList>
            <person name="Zhang J."/>
            <person name="Kudrna D."/>
            <person name="Lee S."/>
            <person name="Talag J."/>
            <person name="Welchert J."/>
            <person name="Wing R.A."/>
        </authorList>
    </citation>
    <scope>NUCLEOTIDE SEQUENCE [LARGE SCALE GENOMIC DNA]</scope>
    <source>
        <strain evidence="1">cv. OR44</strain>
    </source>
</reference>
<dbReference type="AlphaFoldDB" id="A0A0E0D6R2"/>
<keyword evidence="2" id="KW-1185">Reference proteome</keyword>
<dbReference type="EnsemblPlants" id="OMERI03G31160.1">
    <property type="protein sequence ID" value="OMERI03G31160.1"/>
    <property type="gene ID" value="OMERI03G31160"/>
</dbReference>
<dbReference type="HOGENOM" id="CLU_2780144_0_0_1"/>
<protein>
    <submittedName>
        <fullName evidence="1">Uncharacterized protein</fullName>
    </submittedName>
</protein>
<reference evidence="1" key="1">
    <citation type="submission" date="2015-04" db="UniProtKB">
        <authorList>
            <consortium name="EnsemblPlants"/>
        </authorList>
    </citation>
    <scope>IDENTIFICATION</scope>
</reference>
<dbReference type="Gramene" id="OMERI03G31160.1">
    <property type="protein sequence ID" value="OMERI03G31160.1"/>
    <property type="gene ID" value="OMERI03G31160"/>
</dbReference>
<accession>A0A0E0D6R2</accession>
<sequence length="69" mass="7945">MPQLPTVYHSSRYVPTSAFGSCYIRSAAEKMMRQMWRPLLHPDQKQCLEMLTTHLKEAIANLRPRTGIG</sequence>